<dbReference type="AlphaFoldDB" id="A0A3P7LHZ0"/>
<dbReference type="InterPro" id="IPR019734">
    <property type="entry name" value="TPR_rpt"/>
</dbReference>
<feature type="transmembrane region" description="Helical" evidence="17">
    <location>
        <begin position="162"/>
        <end position="179"/>
    </location>
</feature>
<feature type="transmembrane region" description="Helical" evidence="17">
    <location>
        <begin position="199"/>
        <end position="216"/>
    </location>
</feature>
<evidence type="ECO:0000256" key="17">
    <source>
        <dbReference type="SAM" id="Phobius"/>
    </source>
</evidence>
<dbReference type="OrthoDB" id="19588at2759"/>
<evidence type="ECO:0000256" key="16">
    <source>
        <dbReference type="PROSITE-ProRule" id="PRU00339"/>
    </source>
</evidence>
<evidence type="ECO:0000256" key="11">
    <source>
        <dbReference type="ARBA" id="ARBA00022824"/>
    </source>
</evidence>
<evidence type="ECO:0000256" key="5">
    <source>
        <dbReference type="ARBA" id="ARBA00007882"/>
    </source>
</evidence>
<dbReference type="SUPFAM" id="SSF48452">
    <property type="entry name" value="TPR-like"/>
    <property type="match status" value="1"/>
</dbReference>
<feature type="repeat" description="TPR" evidence="16">
    <location>
        <begin position="333"/>
        <end position="366"/>
    </location>
</feature>
<comment type="catalytic activity">
    <reaction evidence="14">
        <text>a di-trans,poly-cis-dolichyl beta-D-mannosyl phosphate + L-threonyl-[protein] = 3-O-(alpha-D-mannosyl)-L-threonyl-[protein] + a di-trans,poly-cis-dolichyl phosphate + H(+)</text>
        <dbReference type="Rhea" id="RHEA:53396"/>
        <dbReference type="Rhea" id="RHEA-COMP:11060"/>
        <dbReference type="Rhea" id="RHEA-COMP:13547"/>
        <dbReference type="Rhea" id="RHEA-COMP:19498"/>
        <dbReference type="Rhea" id="RHEA-COMP:19501"/>
        <dbReference type="ChEBI" id="CHEBI:15378"/>
        <dbReference type="ChEBI" id="CHEBI:30013"/>
        <dbReference type="ChEBI" id="CHEBI:57683"/>
        <dbReference type="ChEBI" id="CHEBI:58211"/>
        <dbReference type="ChEBI" id="CHEBI:137323"/>
        <dbReference type="EC" id="2.4.1.109"/>
    </reaction>
</comment>
<dbReference type="InterPro" id="IPR011990">
    <property type="entry name" value="TPR-like_helical_dom_sf"/>
</dbReference>
<dbReference type="EC" id="2.4.1.109" evidence="6"/>
<comment type="pathway">
    <text evidence="4">Protein modification; protein glycosylation.</text>
</comment>
<dbReference type="UniPathway" id="UPA00378"/>
<comment type="function">
    <text evidence="1">Transfers mannosyl residues to the hydroxyl group of serine or threonine residues.</text>
</comment>
<keyword evidence="9" id="KW-0677">Repeat</keyword>
<evidence type="ECO:0000256" key="4">
    <source>
        <dbReference type="ARBA" id="ARBA00004922"/>
    </source>
</evidence>
<reference evidence="20 21" key="1">
    <citation type="submission" date="2018-11" db="EMBL/GenBank/DDBJ databases">
        <authorList>
            <consortium name="Pathogen Informatics"/>
        </authorList>
    </citation>
    <scope>NUCLEOTIDE SEQUENCE [LARGE SCALE GENOMIC DNA]</scope>
</reference>
<evidence type="ECO:0000256" key="9">
    <source>
        <dbReference type="ARBA" id="ARBA00022737"/>
    </source>
</evidence>
<keyword evidence="10 16" id="KW-0802">TPR repeat</keyword>
<comment type="similarity">
    <text evidence="5">Belongs to the TMTC family.</text>
</comment>
<evidence type="ECO:0000256" key="3">
    <source>
        <dbReference type="ARBA" id="ARBA00004240"/>
    </source>
</evidence>
<evidence type="ECO:0000256" key="18">
    <source>
        <dbReference type="SAM" id="SignalP"/>
    </source>
</evidence>
<dbReference type="PROSITE" id="PS50293">
    <property type="entry name" value="TPR_REGION"/>
    <property type="match status" value="1"/>
</dbReference>
<evidence type="ECO:0000313" key="20">
    <source>
        <dbReference type="EMBL" id="VDM78892.1"/>
    </source>
</evidence>
<dbReference type="Gene3D" id="1.25.40.10">
    <property type="entry name" value="Tetratricopeptide repeat domain"/>
    <property type="match status" value="2"/>
</dbReference>
<dbReference type="Pfam" id="PF00515">
    <property type="entry name" value="TPR_1"/>
    <property type="match status" value="1"/>
</dbReference>
<dbReference type="InterPro" id="IPR013618">
    <property type="entry name" value="TMTC_DUF1736"/>
</dbReference>
<name>A0A3P7LHZ0_STRVU</name>
<keyword evidence="11" id="KW-0256">Endoplasmic reticulum</keyword>
<dbReference type="Pfam" id="PF13181">
    <property type="entry name" value="TPR_8"/>
    <property type="match status" value="1"/>
</dbReference>
<keyword evidence="21" id="KW-1185">Reference proteome</keyword>
<feature type="signal peptide" evidence="18">
    <location>
        <begin position="1"/>
        <end position="15"/>
    </location>
</feature>
<evidence type="ECO:0000256" key="7">
    <source>
        <dbReference type="ARBA" id="ARBA00022679"/>
    </source>
</evidence>
<keyword evidence="18" id="KW-0732">Signal</keyword>
<dbReference type="GO" id="GO:0016020">
    <property type="term" value="C:membrane"/>
    <property type="evidence" value="ECO:0007669"/>
    <property type="project" value="UniProtKB-SubCell"/>
</dbReference>
<organism evidence="20 21">
    <name type="scientific">Strongylus vulgaris</name>
    <name type="common">Blood worm</name>
    <dbReference type="NCBI Taxonomy" id="40348"/>
    <lineage>
        <taxon>Eukaryota</taxon>
        <taxon>Metazoa</taxon>
        <taxon>Ecdysozoa</taxon>
        <taxon>Nematoda</taxon>
        <taxon>Chromadorea</taxon>
        <taxon>Rhabditida</taxon>
        <taxon>Rhabditina</taxon>
        <taxon>Rhabditomorpha</taxon>
        <taxon>Strongyloidea</taxon>
        <taxon>Strongylidae</taxon>
        <taxon>Strongylus</taxon>
    </lineage>
</organism>
<evidence type="ECO:0000256" key="12">
    <source>
        <dbReference type="ARBA" id="ARBA00022989"/>
    </source>
</evidence>
<dbReference type="EMBL" id="UYYB01103260">
    <property type="protein sequence ID" value="VDM78892.1"/>
    <property type="molecule type" value="Genomic_DNA"/>
</dbReference>
<dbReference type="PROSITE" id="PS50005">
    <property type="entry name" value="TPR"/>
    <property type="match status" value="3"/>
</dbReference>
<dbReference type="Pfam" id="PF08409">
    <property type="entry name" value="TMTC_DUF1736"/>
    <property type="match status" value="1"/>
</dbReference>
<feature type="repeat" description="TPR" evidence="16">
    <location>
        <begin position="412"/>
        <end position="445"/>
    </location>
</feature>
<evidence type="ECO:0000256" key="2">
    <source>
        <dbReference type="ARBA" id="ARBA00004141"/>
    </source>
</evidence>
<dbReference type="GO" id="GO:0004169">
    <property type="term" value="F:dolichyl-phosphate-mannose-protein mannosyltransferase activity"/>
    <property type="evidence" value="ECO:0007669"/>
    <property type="project" value="UniProtKB-EC"/>
</dbReference>
<evidence type="ECO:0000256" key="14">
    <source>
        <dbReference type="ARBA" id="ARBA00045085"/>
    </source>
</evidence>
<dbReference type="GO" id="GO:0005783">
    <property type="term" value="C:endoplasmic reticulum"/>
    <property type="evidence" value="ECO:0007669"/>
    <property type="project" value="UniProtKB-SubCell"/>
</dbReference>
<keyword evidence="7" id="KW-0808">Transferase</keyword>
<keyword evidence="13 17" id="KW-0472">Membrane</keyword>
<comment type="catalytic activity">
    <reaction evidence="15">
        <text>a di-trans,poly-cis-dolichyl beta-D-mannosyl phosphate + L-seryl-[protein] = 3-O-(alpha-D-mannosyl)-L-seryl-[protein] + a di-trans,poly-cis-dolichyl phosphate + H(+)</text>
        <dbReference type="Rhea" id="RHEA:17377"/>
        <dbReference type="Rhea" id="RHEA-COMP:9863"/>
        <dbReference type="Rhea" id="RHEA-COMP:13546"/>
        <dbReference type="Rhea" id="RHEA-COMP:19498"/>
        <dbReference type="Rhea" id="RHEA-COMP:19501"/>
        <dbReference type="ChEBI" id="CHEBI:15378"/>
        <dbReference type="ChEBI" id="CHEBI:29999"/>
        <dbReference type="ChEBI" id="CHEBI:57683"/>
        <dbReference type="ChEBI" id="CHEBI:58211"/>
        <dbReference type="ChEBI" id="CHEBI:137321"/>
        <dbReference type="EC" id="2.4.1.109"/>
    </reaction>
</comment>
<dbReference type="Pfam" id="PF13432">
    <property type="entry name" value="TPR_16"/>
    <property type="match status" value="1"/>
</dbReference>
<dbReference type="InterPro" id="IPR052346">
    <property type="entry name" value="O-mannosyl-transferase_TMTC"/>
</dbReference>
<keyword evidence="12 17" id="KW-1133">Transmembrane helix</keyword>
<feature type="repeat" description="TPR" evidence="16">
    <location>
        <begin position="265"/>
        <end position="298"/>
    </location>
</feature>
<feature type="domain" description="DUF1736" evidence="19">
    <location>
        <begin position="122"/>
        <end position="170"/>
    </location>
</feature>
<dbReference type="Proteomes" id="UP000270094">
    <property type="component" value="Unassembled WGS sequence"/>
</dbReference>
<comment type="subcellular location">
    <subcellularLocation>
        <location evidence="3">Endoplasmic reticulum</location>
    </subcellularLocation>
    <subcellularLocation>
        <location evidence="2">Membrane</location>
        <topology evidence="2">Multi-pass membrane protein</topology>
    </subcellularLocation>
</comment>
<evidence type="ECO:0000256" key="10">
    <source>
        <dbReference type="ARBA" id="ARBA00022803"/>
    </source>
</evidence>
<evidence type="ECO:0000259" key="19">
    <source>
        <dbReference type="Pfam" id="PF08409"/>
    </source>
</evidence>
<dbReference type="PANTHER" id="PTHR44227:SF3">
    <property type="entry name" value="PROTEIN O-MANNOSYL-TRANSFERASE TMTC4"/>
    <property type="match status" value="1"/>
</dbReference>
<dbReference type="PANTHER" id="PTHR44227">
    <property type="match status" value="1"/>
</dbReference>
<evidence type="ECO:0000256" key="15">
    <source>
        <dbReference type="ARBA" id="ARBA00045102"/>
    </source>
</evidence>
<proteinExistence type="inferred from homology"/>
<evidence type="ECO:0000256" key="13">
    <source>
        <dbReference type="ARBA" id="ARBA00023136"/>
    </source>
</evidence>
<dbReference type="GO" id="GO:0030968">
    <property type="term" value="P:endoplasmic reticulum unfolded protein response"/>
    <property type="evidence" value="ECO:0007669"/>
    <property type="project" value="TreeGrafter"/>
</dbReference>
<gene>
    <name evidence="20" type="ORF">SVUK_LOCUS13890</name>
</gene>
<keyword evidence="8 17" id="KW-0812">Transmembrane</keyword>
<sequence length="482" mass="54151">MHVVASLLVFSLVKELQYDSDESLIWDEAFVAASLFAVHPVHTEAVANISGRAELLMSTFALFALIQYQKHIRNNSLVWQDIATFFFVVVSSVFSKEQGIAILVTNLHVSGGATVLSQQAEMASYSNLWLTNLRLLLLPYSLCFDYSMGCIAPITEWTDYRLVCLPIVILLVLATPYILHKVNNSNLLVTVGFTVAERVLYLPSVGICLMAGVLYVRALRYFRNMEKVGLAIIVIAMTMSYQRSEEWRSELDLYASGLRVCRQNAKIHYNLGKVLSRIGDVDAAEHNYWNAIRLNPNYEHAMNNLANILESKGRSIDAELLLRKALRNRPTFAVAWMNLGITFMNQGKYEESLQAYRESLRLRPGNVDYSTFSYILKPGAERAVAVQLCSKQFGMPRTEPKTIPDATVNNVASIAFQIGTCLGKNGKFLEAERHLKTALQLSPQNAMYHANLGDAGSILWNLKAVQEKLNRTSGEIRRNVRL</sequence>
<protein>
    <recommendedName>
        <fullName evidence="6">dolichyl-phosphate-mannose--protein mannosyltransferase</fullName>
        <ecNumber evidence="6">2.4.1.109</ecNumber>
    </recommendedName>
</protein>
<evidence type="ECO:0000256" key="1">
    <source>
        <dbReference type="ARBA" id="ARBA00003582"/>
    </source>
</evidence>
<evidence type="ECO:0000313" key="21">
    <source>
        <dbReference type="Proteomes" id="UP000270094"/>
    </source>
</evidence>
<dbReference type="SMART" id="SM00028">
    <property type="entry name" value="TPR"/>
    <property type="match status" value="4"/>
</dbReference>
<evidence type="ECO:0000256" key="8">
    <source>
        <dbReference type="ARBA" id="ARBA00022692"/>
    </source>
</evidence>
<accession>A0A3P7LHZ0</accession>
<feature type="chain" id="PRO_5018072328" description="dolichyl-phosphate-mannose--protein mannosyltransferase" evidence="18">
    <location>
        <begin position="16"/>
        <end position="482"/>
    </location>
</feature>
<evidence type="ECO:0000256" key="6">
    <source>
        <dbReference type="ARBA" id="ARBA00012839"/>
    </source>
</evidence>